<feature type="domain" description="Protein kinase" evidence="1">
    <location>
        <begin position="1"/>
        <end position="145"/>
    </location>
</feature>
<dbReference type="Proteomes" id="UP000266673">
    <property type="component" value="Unassembled WGS sequence"/>
</dbReference>
<dbReference type="STRING" id="44941.A0A397W3J7"/>
<gene>
    <name evidence="2" type="ORF">C2G38_2155748</name>
</gene>
<keyword evidence="3" id="KW-1185">Reference proteome</keyword>
<dbReference type="GO" id="GO:0005524">
    <property type="term" value="F:ATP binding"/>
    <property type="evidence" value="ECO:0007669"/>
    <property type="project" value="InterPro"/>
</dbReference>
<evidence type="ECO:0000313" key="3">
    <source>
        <dbReference type="Proteomes" id="UP000266673"/>
    </source>
</evidence>
<reference evidence="2 3" key="1">
    <citation type="submission" date="2018-06" db="EMBL/GenBank/DDBJ databases">
        <title>Comparative genomics reveals the genomic features of Rhizophagus irregularis, R. cerebriforme, R. diaphanum and Gigaspora rosea, and their symbiotic lifestyle signature.</title>
        <authorList>
            <person name="Morin E."/>
            <person name="San Clemente H."/>
            <person name="Chen E.C.H."/>
            <person name="De La Providencia I."/>
            <person name="Hainaut M."/>
            <person name="Kuo A."/>
            <person name="Kohler A."/>
            <person name="Murat C."/>
            <person name="Tang N."/>
            <person name="Roy S."/>
            <person name="Loubradou J."/>
            <person name="Henrissat B."/>
            <person name="Grigoriev I.V."/>
            <person name="Corradi N."/>
            <person name="Roux C."/>
            <person name="Martin F.M."/>
        </authorList>
    </citation>
    <scope>NUCLEOTIDE SEQUENCE [LARGE SCALE GENOMIC DNA]</scope>
    <source>
        <strain evidence="2 3">DAOM 194757</strain>
    </source>
</reference>
<dbReference type="InterPro" id="IPR011009">
    <property type="entry name" value="Kinase-like_dom_sf"/>
</dbReference>
<dbReference type="GO" id="GO:0004674">
    <property type="term" value="F:protein serine/threonine kinase activity"/>
    <property type="evidence" value="ECO:0007669"/>
    <property type="project" value="TreeGrafter"/>
</dbReference>
<dbReference type="AlphaFoldDB" id="A0A397W3J7"/>
<name>A0A397W3J7_9GLOM</name>
<proteinExistence type="predicted"/>
<dbReference type="Gene3D" id="1.10.510.10">
    <property type="entry name" value="Transferase(Phosphotransferase) domain 1"/>
    <property type="match status" value="1"/>
</dbReference>
<dbReference type="SUPFAM" id="SSF56112">
    <property type="entry name" value="Protein kinase-like (PK-like)"/>
    <property type="match status" value="1"/>
</dbReference>
<organism evidence="2 3">
    <name type="scientific">Gigaspora rosea</name>
    <dbReference type="NCBI Taxonomy" id="44941"/>
    <lineage>
        <taxon>Eukaryota</taxon>
        <taxon>Fungi</taxon>
        <taxon>Fungi incertae sedis</taxon>
        <taxon>Mucoromycota</taxon>
        <taxon>Glomeromycotina</taxon>
        <taxon>Glomeromycetes</taxon>
        <taxon>Diversisporales</taxon>
        <taxon>Gigasporaceae</taxon>
        <taxon>Gigaspora</taxon>
    </lineage>
</organism>
<comment type="caution">
    <text evidence="2">The sequence shown here is derived from an EMBL/GenBank/DDBJ whole genome shotgun (WGS) entry which is preliminary data.</text>
</comment>
<keyword evidence="2" id="KW-0418">Kinase</keyword>
<dbReference type="InterPro" id="IPR000719">
    <property type="entry name" value="Prot_kinase_dom"/>
</dbReference>
<evidence type="ECO:0000313" key="2">
    <source>
        <dbReference type="EMBL" id="RIB29320.1"/>
    </source>
</evidence>
<accession>A0A397W3J7</accession>
<keyword evidence="2" id="KW-0808">Transferase</keyword>
<dbReference type="PANTHER" id="PTHR44329">
    <property type="entry name" value="SERINE/THREONINE-PROTEIN KINASE TNNI3K-RELATED"/>
    <property type="match status" value="1"/>
</dbReference>
<dbReference type="PROSITE" id="PS50011">
    <property type="entry name" value="PROTEIN_KINASE_DOM"/>
    <property type="match status" value="1"/>
</dbReference>
<protein>
    <submittedName>
        <fullName evidence="2">Kinase-like domain-containing protein</fullName>
    </submittedName>
</protein>
<evidence type="ECO:0000259" key="1">
    <source>
        <dbReference type="PROSITE" id="PS50011"/>
    </source>
</evidence>
<dbReference type="InterPro" id="IPR001245">
    <property type="entry name" value="Ser-Thr/Tyr_kinase_cat_dom"/>
</dbReference>
<dbReference type="InterPro" id="IPR051681">
    <property type="entry name" value="Ser/Thr_Kinases-Pseudokinases"/>
</dbReference>
<dbReference type="OrthoDB" id="2305125at2759"/>
<sequence length="145" mass="16550">MIKSLWHPNIIVFHGVTKERLNSSKTADFGLSKQISEMSSSSGSVVYGMPAYIEPKNFIDQKYKRDKKSDIYSLGVILWEISSGRPPFSSFELGGIAIHILQGNREEPIEGTPPQYIELYKLCWDNDPVNRPETKFILNILKQFI</sequence>
<dbReference type="EMBL" id="QKWP01000041">
    <property type="protein sequence ID" value="RIB29320.1"/>
    <property type="molecule type" value="Genomic_DNA"/>
</dbReference>
<dbReference type="Pfam" id="PF07714">
    <property type="entry name" value="PK_Tyr_Ser-Thr"/>
    <property type="match status" value="1"/>
</dbReference>